<dbReference type="PROSITE" id="PS00525">
    <property type="entry name" value="RIBOSOMAL_L6_1"/>
    <property type="match status" value="1"/>
</dbReference>
<dbReference type="PANTHER" id="PTHR11655">
    <property type="entry name" value="60S/50S RIBOSOMAL PROTEIN L6/L9"/>
    <property type="match status" value="1"/>
</dbReference>
<dbReference type="InterPro" id="IPR019906">
    <property type="entry name" value="Ribosomal_uL6_bac-type"/>
</dbReference>
<dbReference type="Gene3D" id="3.90.930.12">
    <property type="entry name" value="Ribosomal protein L6, alpha-beta domain"/>
    <property type="match status" value="2"/>
</dbReference>
<dbReference type="NCBIfam" id="TIGR03654">
    <property type="entry name" value="L6_bact"/>
    <property type="match status" value="1"/>
</dbReference>
<feature type="domain" description="Large ribosomal subunit protein uL6 alpha-beta" evidence="5">
    <location>
        <begin position="11"/>
        <end position="82"/>
    </location>
</feature>
<dbReference type="SUPFAM" id="SSF56053">
    <property type="entry name" value="Ribosomal protein L6"/>
    <property type="match status" value="2"/>
</dbReference>
<feature type="domain" description="Large ribosomal subunit protein uL6 alpha-beta" evidence="5">
    <location>
        <begin position="90"/>
        <end position="164"/>
    </location>
</feature>
<keyword evidence="4" id="KW-0687">Ribonucleoprotein</keyword>
<proteinExistence type="inferred from homology"/>
<keyword evidence="3" id="KW-0689">Ribosomal protein</keyword>
<dbReference type="FunFam" id="3.90.930.12:FF:000002">
    <property type="entry name" value="50S ribosomal protein L6"/>
    <property type="match status" value="1"/>
</dbReference>
<sequence length="183" mass="20479">MSRVGREPIPIPEKVEVTIGEGKIKVKGPQGELEREIPSGLEVVIENNQILVKRFKEDKQTKSLHGTIRSLIFNMAKGVSEGFEKFLEIVGRGYKATLENKTLSLSVGYSHLVKYIPPEDTKIELISPTSLRIFGCDKQRVGEIAAEIRSFKKPEPYKGKGIRYKGEVIRRKTGKAALGTKEQ</sequence>
<dbReference type="GO" id="GO:0022625">
    <property type="term" value="C:cytosolic large ribosomal subunit"/>
    <property type="evidence" value="ECO:0007669"/>
    <property type="project" value="TreeGrafter"/>
</dbReference>
<dbReference type="GO" id="GO:0019843">
    <property type="term" value="F:rRNA binding"/>
    <property type="evidence" value="ECO:0007669"/>
    <property type="project" value="UniProtKB-KW"/>
</dbReference>
<dbReference type="HAMAP" id="MF_01365_B">
    <property type="entry name" value="Ribosomal_uL6_B"/>
    <property type="match status" value="1"/>
</dbReference>
<evidence type="ECO:0000259" key="5">
    <source>
        <dbReference type="Pfam" id="PF00347"/>
    </source>
</evidence>
<dbReference type="PRINTS" id="PR00059">
    <property type="entry name" value="RIBOSOMALL6"/>
</dbReference>
<dbReference type="Pfam" id="PF00347">
    <property type="entry name" value="Ribosomal_L6"/>
    <property type="match status" value="2"/>
</dbReference>
<dbReference type="InterPro" id="IPR002358">
    <property type="entry name" value="Ribosomal_uL6_CS"/>
</dbReference>
<dbReference type="PANTHER" id="PTHR11655:SF14">
    <property type="entry name" value="LARGE RIBOSOMAL SUBUNIT PROTEIN UL6M"/>
    <property type="match status" value="1"/>
</dbReference>
<comment type="caution">
    <text evidence="6">The sequence shown here is derived from an EMBL/GenBank/DDBJ whole genome shotgun (WGS) entry which is preliminary data.</text>
</comment>
<organism evidence="6">
    <name type="scientific">marine sediment metagenome</name>
    <dbReference type="NCBI Taxonomy" id="412755"/>
    <lineage>
        <taxon>unclassified sequences</taxon>
        <taxon>metagenomes</taxon>
        <taxon>ecological metagenomes</taxon>
    </lineage>
</organism>
<name>A0A0F9KNX5_9ZZZZ</name>
<evidence type="ECO:0000256" key="3">
    <source>
        <dbReference type="ARBA" id="ARBA00022980"/>
    </source>
</evidence>
<evidence type="ECO:0000256" key="4">
    <source>
        <dbReference type="ARBA" id="ARBA00023274"/>
    </source>
</evidence>
<dbReference type="EMBL" id="LAZR01008800">
    <property type="protein sequence ID" value="KKM76496.1"/>
    <property type="molecule type" value="Genomic_DNA"/>
</dbReference>
<dbReference type="InterPro" id="IPR036789">
    <property type="entry name" value="Ribosomal_uL6-like_a/b-dom_sf"/>
</dbReference>
<evidence type="ECO:0000256" key="1">
    <source>
        <dbReference type="ARBA" id="ARBA00022730"/>
    </source>
</evidence>
<evidence type="ECO:0000313" key="6">
    <source>
        <dbReference type="EMBL" id="KKM76496.1"/>
    </source>
</evidence>
<dbReference type="InterPro" id="IPR020040">
    <property type="entry name" value="Ribosomal_uL6_a/b-dom"/>
</dbReference>
<dbReference type="InterPro" id="IPR000702">
    <property type="entry name" value="Ribosomal_uL6-like"/>
</dbReference>
<keyword evidence="2" id="KW-0694">RNA-binding</keyword>
<evidence type="ECO:0000256" key="2">
    <source>
        <dbReference type="ARBA" id="ARBA00022884"/>
    </source>
</evidence>
<dbReference type="AlphaFoldDB" id="A0A0F9KNX5"/>
<reference evidence="6" key="1">
    <citation type="journal article" date="2015" name="Nature">
        <title>Complex archaea that bridge the gap between prokaryotes and eukaryotes.</title>
        <authorList>
            <person name="Spang A."/>
            <person name="Saw J.H."/>
            <person name="Jorgensen S.L."/>
            <person name="Zaremba-Niedzwiedzka K."/>
            <person name="Martijn J."/>
            <person name="Lind A.E."/>
            <person name="van Eijk R."/>
            <person name="Schleper C."/>
            <person name="Guy L."/>
            <person name="Ettema T.J."/>
        </authorList>
    </citation>
    <scope>NUCLEOTIDE SEQUENCE</scope>
</reference>
<dbReference type="PIRSF" id="PIRSF002162">
    <property type="entry name" value="Ribosomal_L6"/>
    <property type="match status" value="1"/>
</dbReference>
<dbReference type="GO" id="GO:0002181">
    <property type="term" value="P:cytoplasmic translation"/>
    <property type="evidence" value="ECO:0007669"/>
    <property type="project" value="TreeGrafter"/>
</dbReference>
<protein>
    <recommendedName>
        <fullName evidence="5">Large ribosomal subunit protein uL6 alpha-beta domain-containing protein</fullName>
    </recommendedName>
</protein>
<accession>A0A0F9KNX5</accession>
<gene>
    <name evidence="6" type="ORF">LCGC14_1379550</name>
</gene>
<keyword evidence="1" id="KW-0699">rRNA-binding</keyword>
<dbReference type="GO" id="GO:0003735">
    <property type="term" value="F:structural constituent of ribosome"/>
    <property type="evidence" value="ECO:0007669"/>
    <property type="project" value="InterPro"/>
</dbReference>